<evidence type="ECO:0000313" key="4">
    <source>
        <dbReference type="Proteomes" id="UP001163046"/>
    </source>
</evidence>
<dbReference type="EMBL" id="MU825397">
    <property type="protein sequence ID" value="KAJ7393681.1"/>
    <property type="molecule type" value="Genomic_DNA"/>
</dbReference>
<organism evidence="3 4">
    <name type="scientific">Desmophyllum pertusum</name>
    <dbReference type="NCBI Taxonomy" id="174260"/>
    <lineage>
        <taxon>Eukaryota</taxon>
        <taxon>Metazoa</taxon>
        <taxon>Cnidaria</taxon>
        <taxon>Anthozoa</taxon>
        <taxon>Hexacorallia</taxon>
        <taxon>Scleractinia</taxon>
        <taxon>Caryophylliina</taxon>
        <taxon>Caryophylliidae</taxon>
        <taxon>Desmophyllum</taxon>
    </lineage>
</organism>
<evidence type="ECO:0000256" key="1">
    <source>
        <dbReference type="SAM" id="MobiDB-lite"/>
    </source>
</evidence>
<evidence type="ECO:0000313" key="3">
    <source>
        <dbReference type="EMBL" id="KAJ7393681.1"/>
    </source>
</evidence>
<keyword evidence="2" id="KW-0732">Signal</keyword>
<feature type="chain" id="PRO_5040975510" description="Secreted protein" evidence="2">
    <location>
        <begin position="28"/>
        <end position="107"/>
    </location>
</feature>
<sequence>MSYIIIFRRYLFCCMLGLVGTQGPVSSVLIQKHSSEQATSGAPPSRHPYGQRAPPTRTVNTRTSRGPVYKRFTQLLLKLCTEWQLVFRQISVSTTNVTHASLILNLI</sequence>
<protein>
    <recommendedName>
        <fullName evidence="5">Secreted protein</fullName>
    </recommendedName>
</protein>
<name>A0A9X0A581_9CNID</name>
<evidence type="ECO:0008006" key="5">
    <source>
        <dbReference type="Google" id="ProtNLM"/>
    </source>
</evidence>
<gene>
    <name evidence="3" type="ORF">OS493_003338</name>
</gene>
<comment type="caution">
    <text evidence="3">The sequence shown here is derived from an EMBL/GenBank/DDBJ whole genome shotgun (WGS) entry which is preliminary data.</text>
</comment>
<accession>A0A9X0A581</accession>
<keyword evidence="4" id="KW-1185">Reference proteome</keyword>
<feature type="signal peptide" evidence="2">
    <location>
        <begin position="1"/>
        <end position="27"/>
    </location>
</feature>
<feature type="region of interest" description="Disordered" evidence="1">
    <location>
        <begin position="34"/>
        <end position="63"/>
    </location>
</feature>
<reference evidence="3" key="1">
    <citation type="submission" date="2023-01" db="EMBL/GenBank/DDBJ databases">
        <title>Genome assembly of the deep-sea coral Lophelia pertusa.</title>
        <authorList>
            <person name="Herrera S."/>
            <person name="Cordes E."/>
        </authorList>
    </citation>
    <scope>NUCLEOTIDE SEQUENCE</scope>
    <source>
        <strain evidence="3">USNM1676648</strain>
        <tissue evidence="3">Polyp</tissue>
    </source>
</reference>
<dbReference type="Proteomes" id="UP001163046">
    <property type="component" value="Unassembled WGS sequence"/>
</dbReference>
<dbReference type="AlphaFoldDB" id="A0A9X0A581"/>
<evidence type="ECO:0000256" key="2">
    <source>
        <dbReference type="SAM" id="SignalP"/>
    </source>
</evidence>
<proteinExistence type="predicted"/>